<dbReference type="Proteomes" id="UP001140562">
    <property type="component" value="Unassembled WGS sequence"/>
</dbReference>
<protein>
    <submittedName>
        <fullName evidence="1">Uncharacterized protein</fullName>
    </submittedName>
</protein>
<organism evidence="1 2">
    <name type="scientific">Didymella glomerata</name>
    <dbReference type="NCBI Taxonomy" id="749621"/>
    <lineage>
        <taxon>Eukaryota</taxon>
        <taxon>Fungi</taxon>
        <taxon>Dikarya</taxon>
        <taxon>Ascomycota</taxon>
        <taxon>Pezizomycotina</taxon>
        <taxon>Dothideomycetes</taxon>
        <taxon>Pleosporomycetidae</taxon>
        <taxon>Pleosporales</taxon>
        <taxon>Pleosporineae</taxon>
        <taxon>Didymellaceae</taxon>
        <taxon>Didymella</taxon>
    </lineage>
</organism>
<proteinExistence type="predicted"/>
<keyword evidence="2" id="KW-1185">Reference proteome</keyword>
<comment type="caution">
    <text evidence="1">The sequence shown here is derived from an EMBL/GenBank/DDBJ whole genome shotgun (WGS) entry which is preliminary data.</text>
</comment>
<evidence type="ECO:0000313" key="2">
    <source>
        <dbReference type="Proteomes" id="UP001140562"/>
    </source>
</evidence>
<dbReference type="AlphaFoldDB" id="A0A9W9C218"/>
<dbReference type="EMBL" id="JAPEUV010000018">
    <property type="protein sequence ID" value="KAJ4340082.1"/>
    <property type="molecule type" value="Genomic_DNA"/>
</dbReference>
<accession>A0A9W9C218</accession>
<dbReference type="OrthoDB" id="3793382at2759"/>
<name>A0A9W9C218_9PLEO</name>
<reference evidence="1" key="1">
    <citation type="submission" date="2022-10" db="EMBL/GenBank/DDBJ databases">
        <title>Tapping the CABI collections for fungal endophytes: first genome assemblies for Collariella, Neodidymelliopsis, Ascochyta clinopodiicola, Didymella pomorum, Didymosphaeria variabile, Neocosmospora piperis and Neocucurbitaria cava.</title>
        <authorList>
            <person name="Hill R."/>
        </authorList>
    </citation>
    <scope>NUCLEOTIDE SEQUENCE</scope>
    <source>
        <strain evidence="1">IMI 360193</strain>
    </source>
</reference>
<gene>
    <name evidence="1" type="ORF">N0V87_002702</name>
</gene>
<sequence>MRGRWALQQELKVKVFGIPKPQWIKHVYFAMSKYGTVIRVDMEPGSQYNGAWVVFQPPPKNLPSQLHIGRSYEIRQPTLFTVGSPVDSTIQYQETNILYANKISFGTQTSDKSFVDMHEVLTAGQVQIKLNLRRKEVEMQFPLTVDKQNHNFSFRLPISQLSCIYKTDSSSIIIPFDRPPQFYVHKKPTMEDDSLFPSKERSWNAWNLMFRETDVVHGRLRRDMQAMPILDGRDSAIIDIGRTGVICAEPTLTH</sequence>
<evidence type="ECO:0000313" key="1">
    <source>
        <dbReference type="EMBL" id="KAJ4340082.1"/>
    </source>
</evidence>